<protein>
    <submittedName>
        <fullName evidence="3">Putative acetyltransferase</fullName>
    </submittedName>
</protein>
<dbReference type="Gene3D" id="2.160.10.10">
    <property type="entry name" value="Hexapeptide repeat proteins"/>
    <property type="match status" value="1"/>
</dbReference>
<dbReference type="AlphaFoldDB" id="A0A090AK55"/>
<keyword evidence="2 3" id="KW-0808">Transferase</keyword>
<evidence type="ECO:0000313" key="4">
    <source>
        <dbReference type="Proteomes" id="UP000031623"/>
    </source>
</evidence>
<dbReference type="EMBL" id="AP014633">
    <property type="protein sequence ID" value="BAP56007.1"/>
    <property type="molecule type" value="Genomic_DNA"/>
</dbReference>
<dbReference type="GO" id="GO:0005829">
    <property type="term" value="C:cytosol"/>
    <property type="evidence" value="ECO:0007669"/>
    <property type="project" value="TreeGrafter"/>
</dbReference>
<dbReference type="CDD" id="cd05825">
    <property type="entry name" value="LbH_wcaF_like"/>
    <property type="match status" value="1"/>
</dbReference>
<name>A0A090AK55_9GAMM</name>
<organism evidence="3 4">
    <name type="scientific">Thioploca ingrica</name>
    <dbReference type="NCBI Taxonomy" id="40754"/>
    <lineage>
        <taxon>Bacteria</taxon>
        <taxon>Pseudomonadati</taxon>
        <taxon>Pseudomonadota</taxon>
        <taxon>Gammaproteobacteria</taxon>
        <taxon>Thiotrichales</taxon>
        <taxon>Thiotrichaceae</taxon>
        <taxon>Thioploca</taxon>
    </lineage>
</organism>
<dbReference type="SUPFAM" id="SSF51161">
    <property type="entry name" value="Trimeric LpxA-like enzymes"/>
    <property type="match status" value="1"/>
</dbReference>
<evidence type="ECO:0000256" key="1">
    <source>
        <dbReference type="ARBA" id="ARBA00007274"/>
    </source>
</evidence>
<dbReference type="PANTHER" id="PTHR23416:SF23">
    <property type="entry name" value="ACETYLTRANSFERASE C18B11.09C-RELATED"/>
    <property type="match status" value="1"/>
</dbReference>
<dbReference type="InterPro" id="IPR011004">
    <property type="entry name" value="Trimer_LpxA-like_sf"/>
</dbReference>
<proteinExistence type="inferred from homology"/>
<dbReference type="STRING" id="40754.THII_1710"/>
<dbReference type="PANTHER" id="PTHR23416">
    <property type="entry name" value="SIALIC ACID SYNTHASE-RELATED"/>
    <property type="match status" value="1"/>
</dbReference>
<keyword evidence="4" id="KW-1185">Reference proteome</keyword>
<reference evidence="3 4" key="1">
    <citation type="journal article" date="2014" name="ISME J.">
        <title>Ecophysiology of Thioploca ingrica as revealed by the complete genome sequence supplemented with proteomic evidence.</title>
        <authorList>
            <person name="Kojima H."/>
            <person name="Ogura Y."/>
            <person name="Yamamoto N."/>
            <person name="Togashi T."/>
            <person name="Mori H."/>
            <person name="Watanabe T."/>
            <person name="Nemoto F."/>
            <person name="Kurokawa K."/>
            <person name="Hayashi T."/>
            <person name="Fukui M."/>
        </authorList>
    </citation>
    <scope>NUCLEOTIDE SEQUENCE [LARGE SCALE GENOMIC DNA]</scope>
</reference>
<dbReference type="KEGG" id="tig:THII_1710"/>
<gene>
    <name evidence="3" type="ORF">THII_1710</name>
</gene>
<evidence type="ECO:0000313" key="3">
    <source>
        <dbReference type="EMBL" id="BAP56007.1"/>
    </source>
</evidence>
<dbReference type="HOGENOM" id="CLU_051638_7_2_6"/>
<dbReference type="Proteomes" id="UP000031623">
    <property type="component" value="Chromosome"/>
</dbReference>
<dbReference type="InterPro" id="IPR051159">
    <property type="entry name" value="Hexapeptide_acetyltransf"/>
</dbReference>
<dbReference type="OrthoDB" id="9815592at2"/>
<dbReference type="GO" id="GO:0008374">
    <property type="term" value="F:O-acyltransferase activity"/>
    <property type="evidence" value="ECO:0007669"/>
    <property type="project" value="TreeGrafter"/>
</dbReference>
<evidence type="ECO:0000256" key="2">
    <source>
        <dbReference type="ARBA" id="ARBA00022679"/>
    </source>
</evidence>
<comment type="similarity">
    <text evidence="1">Belongs to the transferase hexapeptide repeat family.</text>
</comment>
<sequence length="182" mass="20528">MEMDPYLQPALPLDNHIARAIWSIAYTLFFRFSPRPLHRWRVILLKLFGATIGNNCHIYPKAQIFFPWNLICEDVVAIADNAIIYNPSPIHLNSHCIISQEAYLCGATHDYNQKEFPFIAKSITIEKYAWICARAIVKPGIVVGEGTVLGMGSIATKNLEPWHVYAGVPAKIIKKRVNHGST</sequence>
<accession>A0A090AK55</accession>